<evidence type="ECO:0000259" key="2">
    <source>
        <dbReference type="Pfam" id="PF20695"/>
    </source>
</evidence>
<dbReference type="Pfam" id="PF20696">
    <property type="entry name" value="UbiD_C"/>
    <property type="match status" value="1"/>
</dbReference>
<feature type="domain" description="3-octaprenyl-4-hydroxybenzoate carboxy-lyase-like N-terminal" evidence="2">
    <location>
        <begin position="10"/>
        <end position="86"/>
    </location>
</feature>
<organism evidence="4 5">
    <name type="scientific">Rhizosphaericola mali</name>
    <dbReference type="NCBI Taxonomy" id="2545455"/>
    <lineage>
        <taxon>Bacteria</taxon>
        <taxon>Pseudomonadati</taxon>
        <taxon>Bacteroidota</taxon>
        <taxon>Chitinophagia</taxon>
        <taxon>Chitinophagales</taxon>
        <taxon>Chitinophagaceae</taxon>
        <taxon>Rhizosphaericola</taxon>
    </lineage>
</organism>
<dbReference type="InterPro" id="IPR002830">
    <property type="entry name" value="UbiD"/>
</dbReference>
<dbReference type="AlphaFoldDB" id="A0A5P2FYE4"/>
<protein>
    <submittedName>
        <fullName evidence="4">UbiD family decarboxylase</fullName>
    </submittedName>
</protein>
<dbReference type="Pfam" id="PF20695">
    <property type="entry name" value="UbiD_N"/>
    <property type="match status" value="1"/>
</dbReference>
<dbReference type="RefSeq" id="WP_131328844.1">
    <property type="nucleotide sequence ID" value="NZ_CP044016.1"/>
</dbReference>
<dbReference type="PANTHER" id="PTHR30108">
    <property type="entry name" value="3-OCTAPRENYL-4-HYDROXYBENZOATE CARBOXY-LYASE-RELATED"/>
    <property type="match status" value="1"/>
</dbReference>
<evidence type="ECO:0000313" key="5">
    <source>
        <dbReference type="Proteomes" id="UP000292424"/>
    </source>
</evidence>
<dbReference type="GO" id="GO:0016831">
    <property type="term" value="F:carboxy-lyase activity"/>
    <property type="evidence" value="ECO:0007669"/>
    <property type="project" value="InterPro"/>
</dbReference>
<feature type="domain" description="3-octaprenyl-4-hydroxybenzoate carboxy-lyase-like Rift-related" evidence="1">
    <location>
        <begin position="119"/>
        <end position="312"/>
    </location>
</feature>
<dbReference type="OrthoDB" id="9809841at2"/>
<name>A0A5P2FYE4_9BACT</name>
<dbReference type="KEGG" id="arac:E0W69_004510"/>
<dbReference type="NCBIfam" id="TIGR00148">
    <property type="entry name" value="UbiD family decarboxylase"/>
    <property type="match status" value="1"/>
</dbReference>
<proteinExistence type="predicted"/>
<dbReference type="Gene3D" id="3.40.1670.10">
    <property type="entry name" value="UbiD C-terminal domain-like"/>
    <property type="match status" value="1"/>
</dbReference>
<evidence type="ECO:0000259" key="3">
    <source>
        <dbReference type="Pfam" id="PF20696"/>
    </source>
</evidence>
<feature type="domain" description="3-octaprenyl-4-hydroxybenzoate carboxy-lyase-like C-terminal" evidence="3">
    <location>
        <begin position="318"/>
        <end position="450"/>
    </location>
</feature>
<gene>
    <name evidence="4" type="ORF">E0W69_004510</name>
</gene>
<sequence length="597" mass="66762">MAYTSLEDCLNDLEKNGQLTIIKEEVDPYLEMAAIQRIVYQQQGPAILFEKVKDSKFRAVANIFGTLDRSKFIFRNSLKSVQDLIQIKNNPAAAFRKISALSKARFALPKKQSLSKLKNFEEIRIQDLPLITCWEMDGGAFITLPQVFSQDPINNDIAHSNIGMYRIQLSGNEYIANKEIGLHYQIHRGIGIHQQNAIEQNQPLKVSIFVGGPPAHTVAAVMPLPEGMSEVNFAGLLAGRRFRYAVDNGNVVSLDADFVITGEINPNELKPEGPFGDHLGYYSLAHPFPVLKVSNVLAKKNAIWPFTVVGRPPQEDTSFGALIHEITGDAIKNELPGVQEVHAVDAAGVHPLLLAIGKERYTPYLDITEPAEILTQSMRILGTGQLSLAKYLFITSQAKDCPSTHDIPAYFRYIFERIDFKRDIHFITNTTIDTLDYSGFALNKGSKVIFATAGKKLRELATNLPKEITNIYPNAKLVLPGIVAIDMGKYDANIHLDSAIENINLDWENLGIAMIVITENPDFLCENLNNFLWVTFTRTNPAKDILGIHSFYSDKHWGCEGPIILDARIKPHHAPALEENPEVYNRALQICKKYQLI</sequence>
<accession>A0A5P2FYE4</accession>
<dbReference type="SUPFAM" id="SSF50475">
    <property type="entry name" value="FMN-binding split barrel"/>
    <property type="match status" value="1"/>
</dbReference>
<dbReference type="GO" id="GO:0005737">
    <property type="term" value="C:cytoplasm"/>
    <property type="evidence" value="ECO:0007669"/>
    <property type="project" value="TreeGrafter"/>
</dbReference>
<dbReference type="Proteomes" id="UP000292424">
    <property type="component" value="Chromosome"/>
</dbReference>
<dbReference type="InterPro" id="IPR049381">
    <property type="entry name" value="UbiD-like_C"/>
</dbReference>
<evidence type="ECO:0000313" key="4">
    <source>
        <dbReference type="EMBL" id="QES87957.1"/>
    </source>
</evidence>
<reference evidence="4 5" key="1">
    <citation type="submission" date="2019-09" db="EMBL/GenBank/DDBJ databases">
        <title>Complete genome sequence of Arachidicoccus sp. B3-10 isolated from apple orchard soil.</title>
        <authorList>
            <person name="Kim H.S."/>
            <person name="Han K.-I."/>
            <person name="Suh M.K."/>
            <person name="Lee K.C."/>
            <person name="Eom M.K."/>
            <person name="Kim J.-S."/>
            <person name="Kang S.W."/>
            <person name="Sin Y."/>
            <person name="Lee J.-S."/>
        </authorList>
    </citation>
    <scope>NUCLEOTIDE SEQUENCE [LARGE SCALE GENOMIC DNA]</scope>
    <source>
        <strain evidence="4 5">B3-10</strain>
    </source>
</reference>
<keyword evidence="5" id="KW-1185">Reference proteome</keyword>
<dbReference type="InterPro" id="IPR049383">
    <property type="entry name" value="UbiD-like_N"/>
</dbReference>
<dbReference type="InterPro" id="IPR048304">
    <property type="entry name" value="UbiD_Rift_dom"/>
</dbReference>
<dbReference type="Pfam" id="PF01977">
    <property type="entry name" value="UbiD"/>
    <property type="match status" value="1"/>
</dbReference>
<dbReference type="EMBL" id="CP044016">
    <property type="protein sequence ID" value="QES87957.1"/>
    <property type="molecule type" value="Genomic_DNA"/>
</dbReference>
<dbReference type="SUPFAM" id="SSF143968">
    <property type="entry name" value="UbiD C-terminal domain-like"/>
    <property type="match status" value="2"/>
</dbReference>
<evidence type="ECO:0000259" key="1">
    <source>
        <dbReference type="Pfam" id="PF01977"/>
    </source>
</evidence>
<dbReference type="PANTHER" id="PTHR30108:SF7">
    <property type="entry name" value="3-POLYPRENYL-4-HYDROXYBENZOATE DECARBOXYLASE"/>
    <property type="match status" value="1"/>
</dbReference>